<reference evidence="2" key="1">
    <citation type="submission" date="2022-04" db="EMBL/GenBank/DDBJ databases">
        <title>Diverse halophilic archaea isolated from saline environments.</title>
        <authorList>
            <person name="Cui H.-L."/>
        </authorList>
    </citation>
    <scope>NUCLEOTIDE SEQUENCE</scope>
    <source>
        <strain evidence="2">XZYJT40</strain>
    </source>
</reference>
<evidence type="ECO:0000313" key="3">
    <source>
        <dbReference type="Proteomes" id="UP000830434"/>
    </source>
</evidence>
<sequence length="205" mass="21942">MATSTAKRRVRDNPRAVTAVLSVLGYVLVLGTFAGVLPIYPELERATVDLLSHTIAVVNTFALTAIVLGVRWIRRGDVRKHRAAMLTAFSLIILFLVLYLTKLGGGGEKHIDAAGLAYYAYIAMLAVHIVLSAVSVPVVVHAVVLGLSHTPSELRDTAHAKVGRIAVAAWGLSLALGIVTYLLLNHVYGVEKYAMALAPLVAGRR</sequence>
<dbReference type="PANTHER" id="PTHR37692:SF1">
    <property type="entry name" value="DUF420 DOMAIN-CONTAINING PROTEIN"/>
    <property type="match status" value="1"/>
</dbReference>
<dbReference type="AlphaFoldDB" id="A0A8U0IEM0"/>
<dbReference type="InterPro" id="IPR007352">
    <property type="entry name" value="DUF420"/>
</dbReference>
<feature type="transmembrane region" description="Helical" evidence="1">
    <location>
        <begin position="16"/>
        <end position="39"/>
    </location>
</feature>
<keyword evidence="1" id="KW-0472">Membrane</keyword>
<organism evidence="2 3">
    <name type="scientific">Halorussus gelatinilyticus</name>
    <dbReference type="NCBI Taxonomy" id="2937524"/>
    <lineage>
        <taxon>Archaea</taxon>
        <taxon>Methanobacteriati</taxon>
        <taxon>Methanobacteriota</taxon>
        <taxon>Stenosarchaea group</taxon>
        <taxon>Halobacteria</taxon>
        <taxon>Halobacteriales</taxon>
        <taxon>Haladaptataceae</taxon>
        <taxon>Halorussus</taxon>
    </lineage>
</organism>
<feature type="transmembrane region" description="Helical" evidence="1">
    <location>
        <begin position="165"/>
        <end position="184"/>
    </location>
</feature>
<dbReference type="Pfam" id="PF04238">
    <property type="entry name" value="DUF420"/>
    <property type="match status" value="1"/>
</dbReference>
<dbReference type="GeneID" id="72190879"/>
<protein>
    <submittedName>
        <fullName evidence="2">DUF420 domain-containing protein</fullName>
    </submittedName>
</protein>
<keyword evidence="1" id="KW-0812">Transmembrane</keyword>
<feature type="transmembrane region" description="Helical" evidence="1">
    <location>
        <begin position="121"/>
        <end position="144"/>
    </location>
</feature>
<dbReference type="RefSeq" id="WP_248654012.1">
    <property type="nucleotide sequence ID" value="NZ_CP096658.1"/>
</dbReference>
<dbReference type="KEGG" id="haxz:M0R88_13450"/>
<gene>
    <name evidence="2" type="ORF">M0R88_13450</name>
</gene>
<name>A0A8U0IEM0_9EURY</name>
<keyword evidence="3" id="KW-1185">Reference proteome</keyword>
<evidence type="ECO:0000313" key="2">
    <source>
        <dbReference type="EMBL" id="UPV99519.1"/>
    </source>
</evidence>
<dbReference type="Proteomes" id="UP000830434">
    <property type="component" value="Chromosome"/>
</dbReference>
<keyword evidence="1" id="KW-1133">Transmembrane helix</keyword>
<feature type="transmembrane region" description="Helical" evidence="1">
    <location>
        <begin position="51"/>
        <end position="71"/>
    </location>
</feature>
<evidence type="ECO:0000256" key="1">
    <source>
        <dbReference type="SAM" id="Phobius"/>
    </source>
</evidence>
<accession>A0A8U0IEM0</accession>
<proteinExistence type="predicted"/>
<dbReference type="PANTHER" id="PTHR37692">
    <property type="entry name" value="HYPOTHETICAL MEMBRANE SPANNING PROTEIN"/>
    <property type="match status" value="1"/>
</dbReference>
<dbReference type="EMBL" id="CP096658">
    <property type="protein sequence ID" value="UPV99519.1"/>
    <property type="molecule type" value="Genomic_DNA"/>
</dbReference>
<feature type="transmembrane region" description="Helical" evidence="1">
    <location>
        <begin position="83"/>
        <end position="101"/>
    </location>
</feature>